<feature type="domain" description="Amidohydrolase-related" evidence="2">
    <location>
        <begin position="39"/>
        <end position="260"/>
    </location>
</feature>
<dbReference type="Proteomes" id="UP000004893">
    <property type="component" value="Unassembled WGS sequence"/>
</dbReference>
<evidence type="ECO:0000313" key="4">
    <source>
        <dbReference type="Proteomes" id="UP000004893"/>
    </source>
</evidence>
<dbReference type="AlphaFoldDB" id="C0C0L1"/>
<dbReference type="GO" id="GO:0016787">
    <property type="term" value="F:hydrolase activity"/>
    <property type="evidence" value="ECO:0007669"/>
    <property type="project" value="UniProtKB-KW"/>
</dbReference>
<dbReference type="Pfam" id="PF04909">
    <property type="entry name" value="Amidohydro_2"/>
    <property type="match status" value="1"/>
</dbReference>
<dbReference type="PANTHER" id="PTHR21240">
    <property type="entry name" value="2-AMINO-3-CARBOXYLMUCONATE-6-SEMIALDEHYDE DECARBOXYLASE"/>
    <property type="match status" value="1"/>
</dbReference>
<accession>C0C0L1</accession>
<dbReference type="HOGENOM" id="CLU_1052282_0_0_9"/>
<dbReference type="GO" id="GO:0019748">
    <property type="term" value="P:secondary metabolic process"/>
    <property type="evidence" value="ECO:0007669"/>
    <property type="project" value="TreeGrafter"/>
</dbReference>
<reference evidence="3" key="1">
    <citation type="submission" date="2009-02" db="EMBL/GenBank/DDBJ databases">
        <authorList>
            <person name="Fulton L."/>
            <person name="Clifton S."/>
            <person name="Fulton B."/>
            <person name="Xu J."/>
            <person name="Minx P."/>
            <person name="Pepin K.H."/>
            <person name="Johnson M."/>
            <person name="Bhonagiri V."/>
            <person name="Nash W.E."/>
            <person name="Mardis E.R."/>
            <person name="Wilson R.K."/>
        </authorList>
    </citation>
    <scope>NUCLEOTIDE SEQUENCE [LARGE SCALE GENOMIC DNA]</scope>
    <source>
        <strain evidence="3">DSM 15053</strain>
    </source>
</reference>
<name>C0C0L1_9FIRM</name>
<dbReference type="GO" id="GO:0016831">
    <property type="term" value="F:carboxy-lyase activity"/>
    <property type="evidence" value="ECO:0007669"/>
    <property type="project" value="InterPro"/>
</dbReference>
<evidence type="ECO:0000256" key="1">
    <source>
        <dbReference type="ARBA" id="ARBA00023239"/>
    </source>
</evidence>
<dbReference type="RefSeq" id="WP_006442952.1">
    <property type="nucleotide sequence ID" value="NZ_GG657759.1"/>
</dbReference>
<dbReference type="Gene3D" id="3.20.20.140">
    <property type="entry name" value="Metal-dependent hydrolases"/>
    <property type="match status" value="1"/>
</dbReference>
<keyword evidence="4" id="KW-1185">Reference proteome</keyword>
<dbReference type="InterPro" id="IPR006680">
    <property type="entry name" value="Amidohydro-rel"/>
</dbReference>
<reference evidence="3" key="2">
    <citation type="submission" date="2013-06" db="EMBL/GenBank/DDBJ databases">
        <title>Draft genome sequence of Clostridium hylemonae (DSM 15053).</title>
        <authorList>
            <person name="Sudarsanam P."/>
            <person name="Ley R."/>
            <person name="Guruge J."/>
            <person name="Turnbaugh P.J."/>
            <person name="Mahowald M."/>
            <person name="Liep D."/>
            <person name="Gordon J."/>
        </authorList>
    </citation>
    <scope>NUCLEOTIDE SEQUENCE</scope>
    <source>
        <strain evidence="3">DSM 15053</strain>
    </source>
</reference>
<keyword evidence="1" id="KW-0456">Lyase</keyword>
<dbReference type="EMBL" id="ABYI02000020">
    <property type="protein sequence ID" value="EEG74348.1"/>
    <property type="molecule type" value="Genomic_DNA"/>
</dbReference>
<dbReference type="eggNOG" id="COG2159">
    <property type="taxonomic scope" value="Bacteria"/>
</dbReference>
<dbReference type="STRING" id="553973.CLOHYLEM_05614"/>
<comment type="caution">
    <text evidence="3">The sequence shown here is derived from an EMBL/GenBank/DDBJ whole genome shotgun (WGS) entry which is preliminary data.</text>
</comment>
<evidence type="ECO:0000313" key="3">
    <source>
        <dbReference type="EMBL" id="EEG74348.1"/>
    </source>
</evidence>
<sequence>MVIDTHAHVFFLDKFIDYDDKPLFQYMEEQKVDRCSCIATTKAENAAMLESVGKYGDKLFGIGYVNVHDMENSLKELRDNVGKGVVRGIKMHPYVEDYVVDDPMLDPLYETCLELDIPLLFHNGIVTFSTWPSDEPGKIKTPKYECIGFPHQFAAVLERYPKLKIIFAHFGGNFYREFLCLTERFENAYFDTAWLRHYAARQFPPVDIHRWIEHAVSILGSKKILFAGEGTLPSDIKECKISEEQKEDILWKNASDLYKLGDEYGCGRKRS</sequence>
<protein>
    <submittedName>
        <fullName evidence="3">Amidohydrolase family protein</fullName>
    </submittedName>
</protein>
<dbReference type="InterPro" id="IPR032465">
    <property type="entry name" value="ACMSD"/>
</dbReference>
<dbReference type="InterPro" id="IPR032466">
    <property type="entry name" value="Metal_Hydrolase"/>
</dbReference>
<proteinExistence type="predicted"/>
<dbReference type="PANTHER" id="PTHR21240:SF28">
    <property type="entry name" value="ISO-OROTATE DECARBOXYLASE (EUROFUNG)"/>
    <property type="match status" value="1"/>
</dbReference>
<dbReference type="SUPFAM" id="SSF51556">
    <property type="entry name" value="Metallo-dependent hydrolases"/>
    <property type="match status" value="1"/>
</dbReference>
<evidence type="ECO:0000259" key="2">
    <source>
        <dbReference type="Pfam" id="PF04909"/>
    </source>
</evidence>
<dbReference type="GO" id="GO:0005737">
    <property type="term" value="C:cytoplasm"/>
    <property type="evidence" value="ECO:0007669"/>
    <property type="project" value="TreeGrafter"/>
</dbReference>
<organism evidence="3 4">
    <name type="scientific">[Clostridium] hylemonae DSM 15053</name>
    <dbReference type="NCBI Taxonomy" id="553973"/>
    <lineage>
        <taxon>Bacteria</taxon>
        <taxon>Bacillati</taxon>
        <taxon>Bacillota</taxon>
        <taxon>Clostridia</taxon>
        <taxon>Lachnospirales</taxon>
        <taxon>Lachnospiraceae</taxon>
    </lineage>
</organism>
<gene>
    <name evidence="3" type="ORF">CLOHYLEM_05614</name>
</gene>